<keyword evidence="2" id="KW-0812">Transmembrane</keyword>
<evidence type="ECO:0000256" key="2">
    <source>
        <dbReference type="ARBA" id="ARBA00022692"/>
    </source>
</evidence>
<keyword evidence="6" id="KW-0472">Membrane</keyword>
<name>A0ABP0J4J5_9DINO</name>
<dbReference type="Pfam" id="PF00005">
    <property type="entry name" value="ABC_tran"/>
    <property type="match status" value="1"/>
</dbReference>
<keyword evidence="10" id="KW-1185">Reference proteome</keyword>
<accession>A0ABP0J4J5</accession>
<dbReference type="Pfam" id="PF00664">
    <property type="entry name" value="ABC_membrane"/>
    <property type="match status" value="1"/>
</dbReference>
<dbReference type="Gene3D" id="1.20.1560.10">
    <property type="entry name" value="ABC transporter type 1, transmembrane domain"/>
    <property type="match status" value="1"/>
</dbReference>
<dbReference type="SUPFAM" id="SSF52540">
    <property type="entry name" value="P-loop containing nucleoside triphosphate hydrolases"/>
    <property type="match status" value="1"/>
</dbReference>
<keyword evidence="4" id="KW-0067">ATP-binding</keyword>
<feature type="domain" description="ABC transporter" evidence="7">
    <location>
        <begin position="613"/>
        <end position="857"/>
    </location>
</feature>
<dbReference type="PROSITE" id="PS50929">
    <property type="entry name" value="ABC_TM1F"/>
    <property type="match status" value="1"/>
</dbReference>
<evidence type="ECO:0000256" key="5">
    <source>
        <dbReference type="ARBA" id="ARBA00022989"/>
    </source>
</evidence>
<evidence type="ECO:0000259" key="8">
    <source>
        <dbReference type="PROSITE" id="PS50929"/>
    </source>
</evidence>
<organism evidence="9 10">
    <name type="scientific">Durusdinium trenchii</name>
    <dbReference type="NCBI Taxonomy" id="1381693"/>
    <lineage>
        <taxon>Eukaryota</taxon>
        <taxon>Sar</taxon>
        <taxon>Alveolata</taxon>
        <taxon>Dinophyceae</taxon>
        <taxon>Suessiales</taxon>
        <taxon>Symbiodiniaceae</taxon>
        <taxon>Durusdinium</taxon>
    </lineage>
</organism>
<evidence type="ECO:0000256" key="1">
    <source>
        <dbReference type="ARBA" id="ARBA00004141"/>
    </source>
</evidence>
<dbReference type="InterPro" id="IPR011527">
    <property type="entry name" value="ABC1_TM_dom"/>
</dbReference>
<dbReference type="Proteomes" id="UP001642484">
    <property type="component" value="Unassembled WGS sequence"/>
</dbReference>
<gene>
    <name evidence="9" type="ORF">CCMP2556_LOCUS9562</name>
</gene>
<reference evidence="9 10" key="1">
    <citation type="submission" date="2024-02" db="EMBL/GenBank/DDBJ databases">
        <authorList>
            <person name="Chen Y."/>
            <person name="Shah S."/>
            <person name="Dougan E. K."/>
            <person name="Thang M."/>
            <person name="Chan C."/>
        </authorList>
    </citation>
    <scope>NUCLEOTIDE SEQUENCE [LARGE SCALE GENOMIC DNA]</scope>
</reference>
<evidence type="ECO:0000313" key="9">
    <source>
        <dbReference type="EMBL" id="CAK9009231.1"/>
    </source>
</evidence>
<dbReference type="InterPro" id="IPR003593">
    <property type="entry name" value="AAA+_ATPase"/>
</dbReference>
<dbReference type="SUPFAM" id="SSF90123">
    <property type="entry name" value="ABC transporter transmembrane region"/>
    <property type="match status" value="1"/>
</dbReference>
<dbReference type="EMBL" id="CAXAMN010004446">
    <property type="protein sequence ID" value="CAK9009231.1"/>
    <property type="molecule type" value="Genomic_DNA"/>
</dbReference>
<keyword evidence="5" id="KW-1133">Transmembrane helix</keyword>
<evidence type="ECO:0000256" key="3">
    <source>
        <dbReference type="ARBA" id="ARBA00022741"/>
    </source>
</evidence>
<evidence type="ECO:0000259" key="7">
    <source>
        <dbReference type="PROSITE" id="PS50893"/>
    </source>
</evidence>
<evidence type="ECO:0000256" key="6">
    <source>
        <dbReference type="ARBA" id="ARBA00023136"/>
    </source>
</evidence>
<dbReference type="InterPro" id="IPR036640">
    <property type="entry name" value="ABC1_TM_sf"/>
</dbReference>
<sequence>MASMASVSWAPPLALAPALLLVQRWRLWLRKLRAKAVAVWPTWPPPPELLLRKGFAVSLLAALLLLLWVARSPGKNFLEDEEMLAWVRKEQEKRRSKLEDLLQQIPVSRLAQQVPPLRPFLTSGGLPVNDREAEEAAKEAVVVAAKFQITANSAHLQVLCHLHMRPARRPGAHQVSEAAEDLAKAQPGAALAAEGLACAAALAALELKSAPEEALQQRVAEAEEFTMLVQSRLSRGRARDVWRLYAEPLASAERILRQRRLEQWRCVARLLWRFKTTLPFVALSSVLSMVLGAFSAMRYHYQASVINLAKEAVTSSSGPARAKHGMQEAIGAMVVSEMILQLAEFARGRLTLRGKTKVVQELKVALFGALLRQDLEYLEQCDLWQLRSLIGSCGTTISQVVDFPATLLEAAVRLFTAVLALGRQNGRLAAFLGVMLPARFLLSQALQHCEERLEQSALPDFKGQINSCWSCLVQPASLRTMRAFAREPHELKTFTRFLQVHEELQQRKILIFRLMQPLQALLEHALEIGTLWYGGRLALRGDMDFGELSSAVLVATGAFDGARFAQAAAANVSRQALGPLAQMAQLLARRPRIGLDHSPWSSMPKPEDVRWTLDFQEVTFSYQQRGVEVLKGLSFQVREGEFLGILGTTGSGKSTVLSLMLRLYEPTSGRILLDGREIKDYNPLWLRYHIGFVSQDLVLCNRTVRENLLYGVAEAAEVVGDAAAKEALRVAQCEETFFNTEAFPNLWHTDVGVGGSDLSGGEKQRLAVARAIVKKPKLLILDEATSALDEISQARLQDEIEKLRKEEGMTVICVAHRLSNLARADRLLVLQEGRLVEEGSPAELHQRDGVFAEYARAHQAFLQDPS</sequence>
<keyword evidence="3" id="KW-0547">Nucleotide-binding</keyword>
<dbReference type="SMART" id="SM00382">
    <property type="entry name" value="AAA"/>
    <property type="match status" value="1"/>
</dbReference>
<dbReference type="InterPro" id="IPR039421">
    <property type="entry name" value="Type_1_exporter"/>
</dbReference>
<proteinExistence type="predicted"/>
<protein>
    <submittedName>
        <fullName evidence="9">Uncharacterized protein</fullName>
    </submittedName>
</protein>
<feature type="domain" description="ABC transmembrane type-1" evidence="8">
    <location>
        <begin position="282"/>
        <end position="574"/>
    </location>
</feature>
<dbReference type="Gene3D" id="3.40.50.300">
    <property type="entry name" value="P-loop containing nucleotide triphosphate hydrolases"/>
    <property type="match status" value="1"/>
</dbReference>
<evidence type="ECO:0000256" key="4">
    <source>
        <dbReference type="ARBA" id="ARBA00022840"/>
    </source>
</evidence>
<comment type="subcellular location">
    <subcellularLocation>
        <location evidence="1">Membrane</location>
        <topology evidence="1">Multi-pass membrane protein</topology>
    </subcellularLocation>
</comment>
<dbReference type="InterPro" id="IPR017871">
    <property type="entry name" value="ABC_transporter-like_CS"/>
</dbReference>
<dbReference type="InterPro" id="IPR027417">
    <property type="entry name" value="P-loop_NTPase"/>
</dbReference>
<dbReference type="PROSITE" id="PS50893">
    <property type="entry name" value="ABC_TRANSPORTER_2"/>
    <property type="match status" value="1"/>
</dbReference>
<dbReference type="PANTHER" id="PTHR43394:SF1">
    <property type="entry name" value="ATP-BINDING CASSETTE SUB-FAMILY B MEMBER 10, MITOCHONDRIAL"/>
    <property type="match status" value="1"/>
</dbReference>
<comment type="caution">
    <text evidence="9">The sequence shown here is derived from an EMBL/GenBank/DDBJ whole genome shotgun (WGS) entry which is preliminary data.</text>
</comment>
<dbReference type="InterPro" id="IPR003439">
    <property type="entry name" value="ABC_transporter-like_ATP-bd"/>
</dbReference>
<dbReference type="PROSITE" id="PS00211">
    <property type="entry name" value="ABC_TRANSPORTER_1"/>
    <property type="match status" value="1"/>
</dbReference>
<dbReference type="PANTHER" id="PTHR43394">
    <property type="entry name" value="ATP-DEPENDENT PERMEASE MDL1, MITOCHONDRIAL"/>
    <property type="match status" value="1"/>
</dbReference>
<evidence type="ECO:0000313" key="10">
    <source>
        <dbReference type="Proteomes" id="UP001642484"/>
    </source>
</evidence>